<dbReference type="Proteomes" id="UP000727490">
    <property type="component" value="Unassembled WGS sequence"/>
</dbReference>
<gene>
    <name evidence="1" type="ORF">EGN73_04280</name>
</gene>
<accession>A0A951IVV4</accession>
<dbReference type="EMBL" id="RPHB01000002">
    <property type="protein sequence ID" value="MBW3467027.1"/>
    <property type="molecule type" value="Genomic_DNA"/>
</dbReference>
<comment type="caution">
    <text evidence="1">The sequence shown here is derived from an EMBL/GenBank/DDBJ whole genome shotgun (WGS) entry which is preliminary data.</text>
</comment>
<keyword evidence="2" id="KW-1185">Reference proteome</keyword>
<proteinExistence type="predicted"/>
<organism evidence="1 2">
    <name type="scientific">Arthrospiribacter ruber</name>
    <dbReference type="NCBI Taxonomy" id="2487934"/>
    <lineage>
        <taxon>Bacteria</taxon>
        <taxon>Pseudomonadati</taxon>
        <taxon>Bacteroidota</taxon>
        <taxon>Cytophagia</taxon>
        <taxon>Cytophagales</taxon>
        <taxon>Cyclobacteriaceae</taxon>
        <taxon>Arthrospiribacter</taxon>
    </lineage>
</organism>
<reference evidence="1 2" key="1">
    <citation type="journal article" date="2020" name="Syst. Appl. Microbiol.">
        <title>Arthrospiribacter ruber gen. nov., sp. nov., a novel bacterium isolated from Arthrospira cultures.</title>
        <authorList>
            <person name="Waleron M."/>
            <person name="Misztak A."/>
            <person name="Waleron M.M."/>
            <person name="Furmaniak M."/>
            <person name="Mrozik A."/>
            <person name="Waleron K."/>
        </authorList>
    </citation>
    <scope>NUCLEOTIDE SEQUENCE [LARGE SCALE GENOMIC DNA]</scope>
    <source>
        <strain evidence="1 2">DPMB0001</strain>
    </source>
</reference>
<sequence>MKNPILLLLALSILIFSCDTELPEESITITYEVITENDVAWSGEFKDANGQRVLTFDLDEFTSEADGHSMPSGWRYSFQPTVQPIELLIAATAFCAECDENTQRSPSPSITANIYINDKLVWTETDNCRECTAENLKGLATSWYKLPEEWETGD</sequence>
<protein>
    <recommendedName>
        <fullName evidence="3">Lipoprotein</fullName>
    </recommendedName>
</protein>
<evidence type="ECO:0000313" key="1">
    <source>
        <dbReference type="EMBL" id="MBW3467027.1"/>
    </source>
</evidence>
<name>A0A951IVV4_9BACT</name>
<evidence type="ECO:0000313" key="2">
    <source>
        <dbReference type="Proteomes" id="UP000727490"/>
    </source>
</evidence>
<dbReference type="AlphaFoldDB" id="A0A951IVV4"/>
<evidence type="ECO:0008006" key="3">
    <source>
        <dbReference type="Google" id="ProtNLM"/>
    </source>
</evidence>
<dbReference type="PROSITE" id="PS51257">
    <property type="entry name" value="PROKAR_LIPOPROTEIN"/>
    <property type="match status" value="1"/>
</dbReference>
<dbReference type="RefSeq" id="WP_219287236.1">
    <property type="nucleotide sequence ID" value="NZ_RPHB01000002.1"/>
</dbReference>